<feature type="signal peptide" evidence="2">
    <location>
        <begin position="1"/>
        <end position="18"/>
    </location>
</feature>
<keyword evidence="4" id="KW-1185">Reference proteome</keyword>
<dbReference type="AlphaFoldDB" id="A0A9P6W043"/>
<dbReference type="GO" id="GO:0016788">
    <property type="term" value="F:hydrolase activity, acting on ester bonds"/>
    <property type="evidence" value="ECO:0007669"/>
    <property type="project" value="InterPro"/>
</dbReference>
<dbReference type="Gene3D" id="3.40.720.10">
    <property type="entry name" value="Alkaline Phosphatase, subunit A"/>
    <property type="match status" value="1"/>
</dbReference>
<accession>A0A9P6W043</accession>
<evidence type="ECO:0008006" key="5">
    <source>
        <dbReference type="Google" id="ProtNLM"/>
    </source>
</evidence>
<dbReference type="Pfam" id="PF04185">
    <property type="entry name" value="Phosphoesterase"/>
    <property type="match status" value="1"/>
</dbReference>
<proteinExistence type="predicted"/>
<evidence type="ECO:0000313" key="4">
    <source>
        <dbReference type="Proteomes" id="UP000777482"/>
    </source>
</evidence>
<dbReference type="OrthoDB" id="5135119at2759"/>
<dbReference type="Proteomes" id="UP000777482">
    <property type="component" value="Unassembled WGS sequence"/>
</dbReference>
<gene>
    <name evidence="3" type="ORF">C6P46_005743</name>
</gene>
<dbReference type="GO" id="GO:0009395">
    <property type="term" value="P:phospholipid catabolic process"/>
    <property type="evidence" value="ECO:0007669"/>
    <property type="project" value="TreeGrafter"/>
</dbReference>
<dbReference type="InterPro" id="IPR007312">
    <property type="entry name" value="Phosphoesterase"/>
</dbReference>
<dbReference type="EMBL" id="PUHQ01000065">
    <property type="protein sequence ID" value="KAG0658500.1"/>
    <property type="molecule type" value="Genomic_DNA"/>
</dbReference>
<reference evidence="3 4" key="1">
    <citation type="submission" date="2020-11" db="EMBL/GenBank/DDBJ databases">
        <title>Kefir isolates.</title>
        <authorList>
            <person name="Marcisauskas S."/>
            <person name="Kim Y."/>
            <person name="Blasche S."/>
        </authorList>
    </citation>
    <scope>NUCLEOTIDE SEQUENCE [LARGE SCALE GENOMIC DNA]</scope>
    <source>
        <strain evidence="3 4">KR</strain>
    </source>
</reference>
<dbReference type="PANTHER" id="PTHR31956:SF8">
    <property type="entry name" value="ACID PHOSPHATASE PHOA (AFU_ORTHOLOGUE AFUA_1G03570)"/>
    <property type="match status" value="1"/>
</dbReference>
<keyword evidence="1" id="KW-0378">Hydrolase</keyword>
<keyword evidence="2" id="KW-0732">Signal</keyword>
<dbReference type="PANTHER" id="PTHR31956">
    <property type="entry name" value="NON-SPECIFIC PHOSPHOLIPASE C4-RELATED"/>
    <property type="match status" value="1"/>
</dbReference>
<name>A0A9P6W043_RHOMI</name>
<evidence type="ECO:0000256" key="1">
    <source>
        <dbReference type="ARBA" id="ARBA00022801"/>
    </source>
</evidence>
<dbReference type="InterPro" id="IPR017850">
    <property type="entry name" value="Alkaline_phosphatase_core_sf"/>
</dbReference>
<protein>
    <recommendedName>
        <fullName evidence="5">Acid phosphatase</fullName>
    </recommendedName>
</protein>
<sequence>MVAFALLTGALAAAPAYAAVAQRSAETYSYRVIDARVLLAAPQRGPPSRDGKIVLMSYIFTASFVAPAANPTSASSNYVGKSNSTLQNGPTVPGKAFDRIIQIWLENTDYETAASSPVFQNLTKQGLLLSGYHGNTHPSEPNYAVAGMGDFFGMHDDAFYAFPKNTSSVADLLEAKNISWASYQENMPYDGYTGFNYTEQNYLNKSAGEYTYYVRKHSPLILTDSVAGVQQRALRHRNFNDFAADVNASALPQWVFITPNLVNDAHDSTIDYTSSWLEYFLVPLLQNPNFVGNSSLVLLTFDETETYSVNNRVYTLLLGSALPTSLVGQNDPTYYTHCSTLSTVEANWGLGSLGRCDTNKTLANVFDFVANKTGYVNNGLTINSTDLPLTNLTGVFPGPANTNMWTPILAPNVSAVGAGGGSVFVANGTNTALTSYAPQNLTAMGLKNPAMIDPGYDYSSGSLVVQNSTASSSSASPSATATGKVATASGTSGAAGVVVPMSGLLAVAAGVAALL</sequence>
<evidence type="ECO:0000313" key="3">
    <source>
        <dbReference type="EMBL" id="KAG0658500.1"/>
    </source>
</evidence>
<evidence type="ECO:0000256" key="2">
    <source>
        <dbReference type="SAM" id="SignalP"/>
    </source>
</evidence>
<organism evidence="3 4">
    <name type="scientific">Rhodotorula mucilaginosa</name>
    <name type="common">Yeast</name>
    <name type="synonym">Rhodotorula rubra</name>
    <dbReference type="NCBI Taxonomy" id="5537"/>
    <lineage>
        <taxon>Eukaryota</taxon>
        <taxon>Fungi</taxon>
        <taxon>Dikarya</taxon>
        <taxon>Basidiomycota</taxon>
        <taxon>Pucciniomycotina</taxon>
        <taxon>Microbotryomycetes</taxon>
        <taxon>Sporidiobolales</taxon>
        <taxon>Sporidiobolaceae</taxon>
        <taxon>Rhodotorula</taxon>
    </lineage>
</organism>
<comment type="caution">
    <text evidence="3">The sequence shown here is derived from an EMBL/GenBank/DDBJ whole genome shotgun (WGS) entry which is preliminary data.</text>
</comment>
<feature type="chain" id="PRO_5040413605" description="Acid phosphatase" evidence="2">
    <location>
        <begin position="19"/>
        <end position="515"/>
    </location>
</feature>